<dbReference type="InterPro" id="IPR023210">
    <property type="entry name" value="NADP_OxRdtase_dom"/>
</dbReference>
<accession>A0A8T1X260</accession>
<evidence type="ECO:0000259" key="3">
    <source>
        <dbReference type="Pfam" id="PF00248"/>
    </source>
</evidence>
<feature type="domain" description="NADP-dependent oxidoreductase" evidence="3">
    <location>
        <begin position="27"/>
        <end position="335"/>
    </location>
</feature>
<keyword evidence="1" id="KW-0521">NADP</keyword>
<dbReference type="Pfam" id="PF00248">
    <property type="entry name" value="Aldo_ket_red"/>
    <property type="match status" value="1"/>
</dbReference>
<evidence type="ECO:0000313" key="5">
    <source>
        <dbReference type="Proteomes" id="UP000693981"/>
    </source>
</evidence>
<dbReference type="GO" id="GO:0034220">
    <property type="term" value="P:monoatomic ion transmembrane transport"/>
    <property type="evidence" value="ECO:0007669"/>
    <property type="project" value="UniProtKB-KW"/>
</dbReference>
<protein>
    <submittedName>
        <fullName evidence="4">Voltage-gated potassium channel subunit beta-2</fullName>
    </submittedName>
</protein>
<sequence length="356" mass="39295">MAPATTATTSTRMPHRFLGKSGLLVSKLSLGSWMFEDDKNCTADNWYEMMKVAFKHGVNCFDNAEAYGCGLAERNMGAAIKKGVADGIWAREDLVVITKVFFGSKGWFEGGPNDQGLSRKHIVEGTKASLARLQLDYVDVIFCHRPEPFTPIEETVRAMNFVIDQGLAFYWGTSSWSSAQILEACDIADRLGLARPIVEQPEYNLMERRKVEIEYEPLYAKYGLGLTTWSPLSFGVLSGKYASGAPDGSRMSNTGLKAAMPDFEERVAKAETLKPIAKELGVTLAQLAIAWCLSNDQVSTVIVGASRPSQLEENIKALDVVEKLTPELKKRIEALVPLQAEQTRPDTLPSVRARHL</sequence>
<dbReference type="Proteomes" id="UP000693981">
    <property type="component" value="Unassembled WGS sequence"/>
</dbReference>
<organism evidence="4 5">
    <name type="scientific">Phytophthora boehmeriae</name>
    <dbReference type="NCBI Taxonomy" id="109152"/>
    <lineage>
        <taxon>Eukaryota</taxon>
        <taxon>Sar</taxon>
        <taxon>Stramenopiles</taxon>
        <taxon>Oomycota</taxon>
        <taxon>Peronosporomycetes</taxon>
        <taxon>Peronosporales</taxon>
        <taxon>Peronosporaceae</taxon>
        <taxon>Phytophthora</taxon>
    </lineage>
</organism>
<dbReference type="AlphaFoldDB" id="A0A8T1X260"/>
<evidence type="ECO:0000313" key="4">
    <source>
        <dbReference type="EMBL" id="KAG7400332.1"/>
    </source>
</evidence>
<name>A0A8T1X260_9STRA</name>
<dbReference type="OrthoDB" id="108866at2759"/>
<dbReference type="PANTHER" id="PTHR43150">
    <property type="entry name" value="HYPERKINETIC, ISOFORM M"/>
    <property type="match status" value="1"/>
</dbReference>
<reference evidence="4" key="1">
    <citation type="submission" date="2021-02" db="EMBL/GenBank/DDBJ databases">
        <authorList>
            <person name="Palmer J.M."/>
        </authorList>
    </citation>
    <scope>NUCLEOTIDE SEQUENCE</scope>
    <source>
        <strain evidence="4">SCRP23</strain>
    </source>
</reference>
<dbReference type="EMBL" id="JAGDFL010000032">
    <property type="protein sequence ID" value="KAG7400332.1"/>
    <property type="molecule type" value="Genomic_DNA"/>
</dbReference>
<evidence type="ECO:0000256" key="1">
    <source>
        <dbReference type="ARBA" id="ARBA00022857"/>
    </source>
</evidence>
<dbReference type="PANTHER" id="PTHR43150:SF2">
    <property type="entry name" value="HYPERKINETIC, ISOFORM M"/>
    <property type="match status" value="1"/>
</dbReference>
<keyword evidence="2" id="KW-0560">Oxidoreductase</keyword>
<comment type="caution">
    <text evidence="4">The sequence shown here is derived from an EMBL/GenBank/DDBJ whole genome shotgun (WGS) entry which is preliminary data.</text>
</comment>
<gene>
    <name evidence="4" type="primary">KCNAB2_4</name>
    <name evidence="4" type="ORF">PHYBOEH_006089</name>
</gene>
<keyword evidence="5" id="KW-1185">Reference proteome</keyword>
<proteinExistence type="predicted"/>
<dbReference type="GO" id="GO:0016491">
    <property type="term" value="F:oxidoreductase activity"/>
    <property type="evidence" value="ECO:0007669"/>
    <property type="project" value="UniProtKB-KW"/>
</dbReference>
<dbReference type="InterPro" id="IPR005399">
    <property type="entry name" value="K_chnl_volt-dep_bsu_KCNAB-rel"/>
</dbReference>
<evidence type="ECO:0000256" key="2">
    <source>
        <dbReference type="ARBA" id="ARBA00023002"/>
    </source>
</evidence>
<keyword evidence="4" id="KW-0407">Ion channel</keyword>
<keyword evidence="4" id="KW-0813">Transport</keyword>
<keyword evidence="4" id="KW-0406">Ion transport</keyword>